<dbReference type="HOGENOM" id="CLU_086902_3_1_12"/>
<dbReference type="CDD" id="cd12107">
    <property type="entry name" value="Hemerythrin"/>
    <property type="match status" value="1"/>
</dbReference>
<gene>
    <name evidence="5" type="ordered locus">TREPR_1460</name>
</gene>
<organism evidence="5 6">
    <name type="scientific">Treponema primitia (strain ATCC BAA-887 / DSM 12427 / ZAS-2)</name>
    <dbReference type="NCBI Taxonomy" id="545694"/>
    <lineage>
        <taxon>Bacteria</taxon>
        <taxon>Pseudomonadati</taxon>
        <taxon>Spirochaetota</taxon>
        <taxon>Spirochaetia</taxon>
        <taxon>Spirochaetales</taxon>
        <taxon>Treponemataceae</taxon>
        <taxon>Treponema</taxon>
    </lineage>
</organism>
<evidence type="ECO:0000313" key="5">
    <source>
        <dbReference type="EMBL" id="AEF84096.1"/>
    </source>
</evidence>
<dbReference type="RefSeq" id="WP_015708641.1">
    <property type="nucleotide sequence ID" value="NC_015578.1"/>
</dbReference>
<comment type="similarity">
    <text evidence="1">Belongs to the hemerythrin family.</text>
</comment>
<name>F5YQ39_TREPZ</name>
<dbReference type="KEGG" id="tpi:TREPR_1460"/>
<keyword evidence="2" id="KW-0479">Metal-binding</keyword>
<feature type="domain" description="Hemerythrin-like" evidence="4">
    <location>
        <begin position="12"/>
        <end position="126"/>
    </location>
</feature>
<evidence type="ECO:0000256" key="2">
    <source>
        <dbReference type="ARBA" id="ARBA00022723"/>
    </source>
</evidence>
<dbReference type="eggNOG" id="COG2703">
    <property type="taxonomic scope" value="Bacteria"/>
</dbReference>
<dbReference type="EMBL" id="CP001843">
    <property type="protein sequence ID" value="AEF84096.1"/>
    <property type="molecule type" value="Genomic_DNA"/>
</dbReference>
<dbReference type="Proteomes" id="UP000009223">
    <property type="component" value="Chromosome"/>
</dbReference>
<dbReference type="NCBIfam" id="NF033749">
    <property type="entry name" value="bact_hemeryth"/>
    <property type="match status" value="1"/>
</dbReference>
<proteinExistence type="inferred from homology"/>
<evidence type="ECO:0000259" key="4">
    <source>
        <dbReference type="Pfam" id="PF01814"/>
    </source>
</evidence>
<dbReference type="Pfam" id="PF01814">
    <property type="entry name" value="Hemerythrin"/>
    <property type="match status" value="1"/>
</dbReference>
<evidence type="ECO:0000313" key="6">
    <source>
        <dbReference type="Proteomes" id="UP000009223"/>
    </source>
</evidence>
<dbReference type="Gene3D" id="1.20.120.50">
    <property type="entry name" value="Hemerythrin-like"/>
    <property type="match status" value="1"/>
</dbReference>
<dbReference type="OrthoDB" id="9797092at2"/>
<dbReference type="NCBIfam" id="TIGR02481">
    <property type="entry name" value="hemeryth_dom"/>
    <property type="match status" value="1"/>
</dbReference>
<dbReference type="InterPro" id="IPR050669">
    <property type="entry name" value="Hemerythrin"/>
</dbReference>
<dbReference type="InterPro" id="IPR035938">
    <property type="entry name" value="Hemerythrin-like_sf"/>
</dbReference>
<reference evidence="5 6" key="2">
    <citation type="journal article" date="2011" name="ISME J.">
        <title>RNA-seq reveals cooperative metabolic interactions between two termite-gut spirochete species in co-culture.</title>
        <authorList>
            <person name="Rosenthal A.Z."/>
            <person name="Matson E.G."/>
            <person name="Eldar A."/>
            <person name="Leadbetter J.R."/>
        </authorList>
    </citation>
    <scope>NUCLEOTIDE SEQUENCE [LARGE SCALE GENOMIC DNA]</scope>
    <source>
        <strain evidence="6">ATCC BAA-887 / DSM 12427 / ZAS-2</strain>
    </source>
</reference>
<reference evidence="6" key="1">
    <citation type="submission" date="2009-12" db="EMBL/GenBank/DDBJ databases">
        <title>Complete sequence of Treponema primitia strain ZAS-2.</title>
        <authorList>
            <person name="Tetu S.G."/>
            <person name="Matson E."/>
            <person name="Ren Q."/>
            <person name="Seshadri R."/>
            <person name="Elbourne L."/>
            <person name="Hassan K.A."/>
            <person name="Durkin A."/>
            <person name="Radune D."/>
            <person name="Mohamoud Y."/>
            <person name="Shay R."/>
            <person name="Jin S."/>
            <person name="Zhang X."/>
            <person name="Lucey K."/>
            <person name="Ballor N.R."/>
            <person name="Ottesen E."/>
            <person name="Rosenthal R."/>
            <person name="Allen A."/>
            <person name="Leadbetter J.R."/>
            <person name="Paulsen I.T."/>
        </authorList>
    </citation>
    <scope>NUCLEOTIDE SEQUENCE [LARGE SCALE GENOMIC DNA]</scope>
    <source>
        <strain evidence="6">ATCC BAA-887 / DSM 12427 / ZAS-2</strain>
    </source>
</reference>
<dbReference type="GO" id="GO:0046872">
    <property type="term" value="F:metal ion binding"/>
    <property type="evidence" value="ECO:0007669"/>
    <property type="project" value="UniProtKB-KW"/>
</dbReference>
<accession>F5YQ39</accession>
<evidence type="ECO:0000256" key="3">
    <source>
        <dbReference type="ARBA" id="ARBA00023004"/>
    </source>
</evidence>
<dbReference type="SUPFAM" id="SSF47188">
    <property type="entry name" value="Hemerythrin-like"/>
    <property type="match status" value="1"/>
</dbReference>
<dbReference type="AlphaFoldDB" id="F5YQ39"/>
<sequence>MAYTWDLSLATGQELIDEQHQQLFAAINDLLRVSGQGKTEEIKKSLDFLNNYTIKHFFDEEQIQKKYNYPDYENHKKLHEHFKATIRDLSHQLILNGVTPELTDRLCKTAGDWLVGHIKGQDLKLAAHIKATDKK</sequence>
<dbReference type="PANTHER" id="PTHR37164:SF1">
    <property type="entry name" value="BACTERIOHEMERYTHRIN"/>
    <property type="match status" value="1"/>
</dbReference>
<keyword evidence="3" id="KW-0408">Iron</keyword>
<dbReference type="InterPro" id="IPR012827">
    <property type="entry name" value="Hemerythrin_metal-bd"/>
</dbReference>
<keyword evidence="6" id="KW-1185">Reference proteome</keyword>
<dbReference type="InterPro" id="IPR012312">
    <property type="entry name" value="Hemerythrin-like"/>
</dbReference>
<dbReference type="PANTHER" id="PTHR37164">
    <property type="entry name" value="BACTERIOHEMERYTHRIN"/>
    <property type="match status" value="1"/>
</dbReference>
<evidence type="ECO:0000256" key="1">
    <source>
        <dbReference type="ARBA" id="ARBA00010587"/>
    </source>
</evidence>
<protein>
    <submittedName>
        <fullName evidence="5">Hemerythrin</fullName>
    </submittedName>
</protein>